<dbReference type="Gene3D" id="3.40.50.450">
    <property type="match status" value="1"/>
</dbReference>
<feature type="domain" description="DUF6794" evidence="1">
    <location>
        <begin position="176"/>
        <end position="258"/>
    </location>
</feature>
<reference evidence="2 3" key="1">
    <citation type="submission" date="2019-11" db="EMBL/GenBank/DDBJ databases">
        <title>Comparative genomics of hydrocarbon-degrading Desulfosarcina strains.</title>
        <authorList>
            <person name="Watanabe M."/>
            <person name="Kojima H."/>
            <person name="Fukui M."/>
        </authorList>
    </citation>
    <scope>NUCLEOTIDE SEQUENCE [LARGE SCALE GENOMIC DNA]</scope>
    <source>
        <strain evidence="3">oXyS1</strain>
    </source>
</reference>
<dbReference type="RefSeq" id="WP_155308801.1">
    <property type="nucleotide sequence ID" value="NZ_AP021879.1"/>
</dbReference>
<dbReference type="InterPro" id="IPR046744">
    <property type="entry name" value="DUF6794"/>
</dbReference>
<dbReference type="Proteomes" id="UP000422108">
    <property type="component" value="Chromosome"/>
</dbReference>
<sequence length="270" mass="29357">MIEKIIADGQPGAGAAALDIAIKVGLAHGGWCLESDAIDARFALTPLVDGTAALILEKAVDAADGSLYFTTGLKNTIAAEAIRKAAHRLGKPHFVVALPHGHISAFTASREIAEWVVEQRIKTLHVDGDGRSADFCAKVGGILEAAFFLAMMGTGISSPLASMIENERIPMPIVPPRTLDAALDHLERTLSLKDKTTIANMVASELVSLHFTLGDYINRHFGLYSGDSELLTDCQRRSGRWTLAPEDAVAVIVRFLWERFRENYRIRIIK</sequence>
<gene>
    <name evidence="2" type="ORF">DSCOOX_05130</name>
</gene>
<keyword evidence="3" id="KW-1185">Reference proteome</keyword>
<evidence type="ECO:0000313" key="2">
    <source>
        <dbReference type="EMBL" id="BBO87333.1"/>
    </source>
</evidence>
<proteinExistence type="predicted"/>
<accession>A0A5K8A413</accession>
<dbReference type="AlphaFoldDB" id="A0A5K8A413"/>
<name>A0A5K8A413_9BACT</name>
<evidence type="ECO:0000259" key="1">
    <source>
        <dbReference type="Pfam" id="PF20594"/>
    </source>
</evidence>
<dbReference type="Pfam" id="PF20594">
    <property type="entry name" value="DUF6794"/>
    <property type="match status" value="1"/>
</dbReference>
<dbReference type="EMBL" id="AP021879">
    <property type="protein sequence ID" value="BBO87333.1"/>
    <property type="molecule type" value="Genomic_DNA"/>
</dbReference>
<organism evidence="2 3">
    <name type="scientific">Desulfosarcina ovata subsp. ovata</name>
    <dbReference type="NCBI Taxonomy" id="2752305"/>
    <lineage>
        <taxon>Bacteria</taxon>
        <taxon>Pseudomonadati</taxon>
        <taxon>Thermodesulfobacteriota</taxon>
        <taxon>Desulfobacteria</taxon>
        <taxon>Desulfobacterales</taxon>
        <taxon>Desulfosarcinaceae</taxon>
        <taxon>Desulfosarcina</taxon>
    </lineage>
</organism>
<protein>
    <recommendedName>
        <fullName evidence="1">DUF6794 domain-containing protein</fullName>
    </recommendedName>
</protein>
<dbReference type="InterPro" id="IPR024755">
    <property type="entry name" value="cpYpsA"/>
</dbReference>
<evidence type="ECO:0000313" key="3">
    <source>
        <dbReference type="Proteomes" id="UP000422108"/>
    </source>
</evidence>
<dbReference type="Pfam" id="PF12694">
    <property type="entry name" value="cpYpsA"/>
    <property type="match status" value="1"/>
</dbReference>